<dbReference type="SUPFAM" id="SSF52113">
    <property type="entry name" value="BRCT domain"/>
    <property type="match status" value="2"/>
</dbReference>
<evidence type="ECO:0000259" key="2">
    <source>
        <dbReference type="PROSITE" id="PS50172"/>
    </source>
</evidence>
<organism evidence="3 4">
    <name type="scientific">Lolium multiflorum</name>
    <name type="common">Italian ryegrass</name>
    <name type="synonym">Lolium perenne subsp. multiflorum</name>
    <dbReference type="NCBI Taxonomy" id="4521"/>
    <lineage>
        <taxon>Eukaryota</taxon>
        <taxon>Viridiplantae</taxon>
        <taxon>Streptophyta</taxon>
        <taxon>Embryophyta</taxon>
        <taxon>Tracheophyta</taxon>
        <taxon>Spermatophyta</taxon>
        <taxon>Magnoliopsida</taxon>
        <taxon>Liliopsida</taxon>
        <taxon>Poales</taxon>
        <taxon>Poaceae</taxon>
        <taxon>BOP clade</taxon>
        <taxon>Pooideae</taxon>
        <taxon>Poodae</taxon>
        <taxon>Poeae</taxon>
        <taxon>Poeae Chloroplast Group 2 (Poeae type)</taxon>
        <taxon>Loliodinae</taxon>
        <taxon>Loliinae</taxon>
        <taxon>Lolium</taxon>
    </lineage>
</organism>
<gene>
    <name evidence="3" type="ORF">QYE76_013144</name>
</gene>
<keyword evidence="4" id="KW-1185">Reference proteome</keyword>
<accession>A0AAD8U2D0</accession>
<dbReference type="InterPro" id="IPR044254">
    <property type="entry name" value="At4g02110-like"/>
</dbReference>
<proteinExistence type="predicted"/>
<dbReference type="EMBL" id="JAUUTY010000001">
    <property type="protein sequence ID" value="KAK1696447.1"/>
    <property type="molecule type" value="Genomic_DNA"/>
</dbReference>
<feature type="compositionally biased region" description="Polar residues" evidence="1">
    <location>
        <begin position="224"/>
        <end position="236"/>
    </location>
</feature>
<evidence type="ECO:0000313" key="3">
    <source>
        <dbReference type="EMBL" id="KAK1696447.1"/>
    </source>
</evidence>
<protein>
    <recommendedName>
        <fullName evidence="2">BRCT domain-containing protein</fullName>
    </recommendedName>
</protein>
<feature type="compositionally biased region" description="Basic and acidic residues" evidence="1">
    <location>
        <begin position="196"/>
        <end position="205"/>
    </location>
</feature>
<sequence>MEEGGGIFGGLRFKLVGFDKDDEDRYREEIRKRGGSIEVMYNWKGLHLVVSSATKTRSDLVCVKALENGSVLINELWLDDTIERGVLADTKDVLYKPPKSLGGMKGAEQHRIAHCGFSSQESRRIEKMVDMIGAQNVEVSSSSYLICNRMQDYEAAKAKGLFSVNKKWIEDTVDEWAIQSVDSYAKWPKARNYRTPHKENSDMNCERGASSTGNKGKAHLGEVSQASPQNRKSAKR</sequence>
<dbReference type="InterPro" id="IPR036420">
    <property type="entry name" value="BRCT_dom_sf"/>
</dbReference>
<comment type="caution">
    <text evidence="3">The sequence shown here is derived from an EMBL/GenBank/DDBJ whole genome shotgun (WGS) entry which is preliminary data.</text>
</comment>
<dbReference type="InterPro" id="IPR001357">
    <property type="entry name" value="BRCT_dom"/>
</dbReference>
<feature type="domain" description="BRCT" evidence="2">
    <location>
        <begin position="3"/>
        <end position="95"/>
    </location>
</feature>
<name>A0AAD8U2D0_LOLMU</name>
<reference evidence="3" key="1">
    <citation type="submission" date="2023-07" db="EMBL/GenBank/DDBJ databases">
        <title>A chromosome-level genome assembly of Lolium multiflorum.</title>
        <authorList>
            <person name="Chen Y."/>
            <person name="Copetti D."/>
            <person name="Kolliker R."/>
            <person name="Studer B."/>
        </authorList>
    </citation>
    <scope>NUCLEOTIDE SEQUENCE</scope>
    <source>
        <strain evidence="3">02402/16</strain>
        <tissue evidence="3">Leaf</tissue>
    </source>
</reference>
<dbReference type="SMART" id="SM00292">
    <property type="entry name" value="BRCT"/>
    <property type="match status" value="2"/>
</dbReference>
<dbReference type="Gene3D" id="3.40.50.10190">
    <property type="entry name" value="BRCT domain"/>
    <property type="match status" value="2"/>
</dbReference>
<evidence type="ECO:0000313" key="4">
    <source>
        <dbReference type="Proteomes" id="UP001231189"/>
    </source>
</evidence>
<dbReference type="PANTHER" id="PTHR47181">
    <property type="entry name" value="BRCA1 C TERMINUS DOMAIN CONTAINING PROTEIN, EXPRESSED"/>
    <property type="match status" value="1"/>
</dbReference>
<dbReference type="PANTHER" id="PTHR47181:SF2">
    <property type="entry name" value="BRCA1 C TERMINUS DOMAIN CONTAINING PROTEIN, EXPRESSED"/>
    <property type="match status" value="1"/>
</dbReference>
<dbReference type="PROSITE" id="PS50172">
    <property type="entry name" value="BRCT"/>
    <property type="match status" value="1"/>
</dbReference>
<evidence type="ECO:0000256" key="1">
    <source>
        <dbReference type="SAM" id="MobiDB-lite"/>
    </source>
</evidence>
<feature type="region of interest" description="Disordered" evidence="1">
    <location>
        <begin position="194"/>
        <end position="236"/>
    </location>
</feature>
<dbReference type="Proteomes" id="UP001231189">
    <property type="component" value="Unassembled WGS sequence"/>
</dbReference>
<dbReference type="AlphaFoldDB" id="A0AAD8U2D0"/>